<keyword evidence="7" id="KW-0456">Lyase</keyword>
<dbReference type="InterPro" id="IPR018204">
    <property type="entry name" value="Trp_synthase_alpha_AS"/>
</dbReference>
<evidence type="ECO:0000256" key="3">
    <source>
        <dbReference type="ARBA" id="ARBA00012043"/>
    </source>
</evidence>
<comment type="subunit">
    <text evidence="2">Tetramer of two alpha and two beta chains.</text>
</comment>
<keyword evidence="6" id="KW-0057">Aromatic amino acid biosynthesis</keyword>
<accession>T1BX97</accession>
<dbReference type="GO" id="GO:0004834">
    <property type="term" value="F:tryptophan synthase activity"/>
    <property type="evidence" value="ECO:0007669"/>
    <property type="project" value="UniProtKB-EC"/>
</dbReference>
<dbReference type="InterPro" id="IPR013785">
    <property type="entry name" value="Aldolase_TIM"/>
</dbReference>
<comment type="caution">
    <text evidence="9">The sequence shown here is derived from an EMBL/GenBank/DDBJ whole genome shotgun (WGS) entry which is preliminary data.</text>
</comment>
<gene>
    <name evidence="9" type="ORF">B1B_03312</name>
</gene>
<dbReference type="NCBIfam" id="TIGR00262">
    <property type="entry name" value="trpA"/>
    <property type="match status" value="1"/>
</dbReference>
<dbReference type="PANTHER" id="PTHR43406:SF1">
    <property type="entry name" value="TRYPTOPHAN SYNTHASE ALPHA CHAIN, CHLOROPLASTIC"/>
    <property type="match status" value="1"/>
</dbReference>
<evidence type="ECO:0000256" key="8">
    <source>
        <dbReference type="ARBA" id="ARBA00049047"/>
    </source>
</evidence>
<reference evidence="9" key="1">
    <citation type="submission" date="2013-08" db="EMBL/GenBank/DDBJ databases">
        <authorList>
            <person name="Mendez C."/>
            <person name="Richter M."/>
            <person name="Ferrer M."/>
            <person name="Sanchez J."/>
        </authorList>
    </citation>
    <scope>NUCLEOTIDE SEQUENCE</scope>
</reference>
<dbReference type="SUPFAM" id="SSF51366">
    <property type="entry name" value="Ribulose-phoshate binding barrel"/>
    <property type="match status" value="1"/>
</dbReference>
<dbReference type="InterPro" id="IPR002028">
    <property type="entry name" value="Trp_synthase_suA"/>
</dbReference>
<name>T1BX97_9ZZZZ</name>
<dbReference type="Gene3D" id="3.20.20.70">
    <property type="entry name" value="Aldolase class I"/>
    <property type="match status" value="1"/>
</dbReference>
<comment type="catalytic activity">
    <reaction evidence="8">
        <text>(1S,2R)-1-C-(indol-3-yl)glycerol 3-phosphate + L-serine = D-glyceraldehyde 3-phosphate + L-tryptophan + H2O</text>
        <dbReference type="Rhea" id="RHEA:10532"/>
        <dbReference type="ChEBI" id="CHEBI:15377"/>
        <dbReference type="ChEBI" id="CHEBI:33384"/>
        <dbReference type="ChEBI" id="CHEBI:57912"/>
        <dbReference type="ChEBI" id="CHEBI:58866"/>
        <dbReference type="ChEBI" id="CHEBI:59776"/>
        <dbReference type="EC" id="4.2.1.20"/>
    </reaction>
</comment>
<comment type="pathway">
    <text evidence="1">Amino-acid biosynthesis; L-tryptophan biosynthesis; L-tryptophan from chorismate: step 5/5.</text>
</comment>
<keyword evidence="4" id="KW-0028">Amino-acid biosynthesis</keyword>
<dbReference type="HAMAP" id="MF_00131">
    <property type="entry name" value="Trp_synth_alpha"/>
    <property type="match status" value="1"/>
</dbReference>
<evidence type="ECO:0000313" key="9">
    <source>
        <dbReference type="EMBL" id="EQD73263.1"/>
    </source>
</evidence>
<evidence type="ECO:0000256" key="2">
    <source>
        <dbReference type="ARBA" id="ARBA00011270"/>
    </source>
</evidence>
<proteinExistence type="inferred from homology"/>
<reference evidence="9" key="2">
    <citation type="journal article" date="2014" name="ISME J.">
        <title>Microbial stratification in low pH oxic and suboxic macroscopic growths along an acid mine drainage.</title>
        <authorList>
            <person name="Mendez-Garcia C."/>
            <person name="Mesa V."/>
            <person name="Sprenger R.R."/>
            <person name="Richter M."/>
            <person name="Diez M.S."/>
            <person name="Solano J."/>
            <person name="Bargiela R."/>
            <person name="Golyshina O.V."/>
            <person name="Manteca A."/>
            <person name="Ramos J.L."/>
            <person name="Gallego J.R."/>
            <person name="Llorente I."/>
            <person name="Martins Dos Santos V.A."/>
            <person name="Jensen O.N."/>
            <person name="Pelaez A.I."/>
            <person name="Sanchez J."/>
            <person name="Ferrer M."/>
        </authorList>
    </citation>
    <scope>NUCLEOTIDE SEQUENCE</scope>
</reference>
<dbReference type="PANTHER" id="PTHR43406">
    <property type="entry name" value="TRYPTOPHAN SYNTHASE, ALPHA CHAIN"/>
    <property type="match status" value="1"/>
</dbReference>
<dbReference type="InterPro" id="IPR011060">
    <property type="entry name" value="RibuloseP-bd_barrel"/>
</dbReference>
<dbReference type="PROSITE" id="PS00167">
    <property type="entry name" value="TRP_SYNTHASE_ALPHA"/>
    <property type="match status" value="1"/>
</dbReference>
<dbReference type="UniPathway" id="UPA00035">
    <property type="reaction ID" value="UER00044"/>
</dbReference>
<organism evidence="9">
    <name type="scientific">mine drainage metagenome</name>
    <dbReference type="NCBI Taxonomy" id="410659"/>
    <lineage>
        <taxon>unclassified sequences</taxon>
        <taxon>metagenomes</taxon>
        <taxon>ecological metagenomes</taxon>
    </lineage>
</organism>
<dbReference type="EMBL" id="AUZY01002031">
    <property type="protein sequence ID" value="EQD73263.1"/>
    <property type="molecule type" value="Genomic_DNA"/>
</dbReference>
<dbReference type="GO" id="GO:0005829">
    <property type="term" value="C:cytosol"/>
    <property type="evidence" value="ECO:0007669"/>
    <property type="project" value="TreeGrafter"/>
</dbReference>
<dbReference type="AlphaFoldDB" id="T1BX97"/>
<dbReference type="EC" id="4.2.1.20" evidence="3"/>
<protein>
    <recommendedName>
        <fullName evidence="3">tryptophan synthase</fullName>
        <ecNumber evidence="3">4.2.1.20</ecNumber>
    </recommendedName>
</protein>
<dbReference type="Pfam" id="PF00290">
    <property type="entry name" value="Trp_syntA"/>
    <property type="match status" value="1"/>
</dbReference>
<evidence type="ECO:0000256" key="1">
    <source>
        <dbReference type="ARBA" id="ARBA00004733"/>
    </source>
</evidence>
<dbReference type="CDD" id="cd04724">
    <property type="entry name" value="Tryptophan_synthase_alpha"/>
    <property type="match status" value="1"/>
</dbReference>
<keyword evidence="5" id="KW-0822">Tryptophan biosynthesis</keyword>
<evidence type="ECO:0000256" key="5">
    <source>
        <dbReference type="ARBA" id="ARBA00022822"/>
    </source>
</evidence>
<evidence type="ECO:0000256" key="7">
    <source>
        <dbReference type="ARBA" id="ARBA00023239"/>
    </source>
</evidence>
<evidence type="ECO:0000256" key="6">
    <source>
        <dbReference type="ARBA" id="ARBA00023141"/>
    </source>
</evidence>
<sequence>MTSTVADALTRGIERGDFLVVPYLLVDRRRSSTVATRLRTLRAAGAHAVEIGIPFSDPIADGPVLAEAAARSLDHGTDFGDVLTTVRTASRELPTAVMSYVNPLLRGGAPDRLRELARAGASALIVPDLAEDRAGDWSSRARRLGLDLVRFVAPGADAARVREIARSSRGFLYLVSRYGITGAHGSAPSPDLRPLVRVARRTAPRLPILAGFGIRDAATARAAARLGTDGVVVGSALEEIWGAGDGADRAAALLRELRSGGPQIAFTRKPTRKPARIPQ</sequence>
<evidence type="ECO:0000256" key="4">
    <source>
        <dbReference type="ARBA" id="ARBA00022605"/>
    </source>
</evidence>